<dbReference type="OrthoDB" id="165342at2759"/>
<accession>A0A9Q0IT71</accession>
<dbReference type="Gene3D" id="3.40.250.10">
    <property type="entry name" value="Rhodanese-like domain"/>
    <property type="match status" value="1"/>
</dbReference>
<dbReference type="SMART" id="SM00450">
    <property type="entry name" value="RHOD"/>
    <property type="match status" value="1"/>
</dbReference>
<comment type="caution">
    <text evidence="3">The sequence shown here is derived from an EMBL/GenBank/DDBJ whole genome shotgun (WGS) entry which is preliminary data.</text>
</comment>
<gene>
    <name evidence="3" type="ORF">NHX12_020618</name>
</gene>
<evidence type="ECO:0000256" key="1">
    <source>
        <dbReference type="SAM" id="MobiDB-lite"/>
    </source>
</evidence>
<dbReference type="EMBL" id="JANIIK010000036">
    <property type="protein sequence ID" value="KAJ3612342.1"/>
    <property type="molecule type" value="Genomic_DNA"/>
</dbReference>
<keyword evidence="4" id="KW-1185">Reference proteome</keyword>
<reference evidence="3" key="1">
    <citation type="submission" date="2022-07" db="EMBL/GenBank/DDBJ databases">
        <title>Chromosome-level genome of Muraenolepis orangiensis.</title>
        <authorList>
            <person name="Kim J."/>
        </authorList>
    </citation>
    <scope>NUCLEOTIDE SEQUENCE</scope>
    <source>
        <strain evidence="3">KU_S4_2022</strain>
        <tissue evidence="3">Muscle</tissue>
    </source>
</reference>
<dbReference type="Proteomes" id="UP001148018">
    <property type="component" value="Unassembled WGS sequence"/>
</dbReference>
<dbReference type="InterPro" id="IPR036873">
    <property type="entry name" value="Rhodanese-like_dom_sf"/>
</dbReference>
<evidence type="ECO:0000259" key="2">
    <source>
        <dbReference type="PROSITE" id="PS50206"/>
    </source>
</evidence>
<dbReference type="FunFam" id="3.40.250.10:FF:000016">
    <property type="entry name" value="Dual specificity phosphatase 16 (Predicted)"/>
    <property type="match status" value="1"/>
</dbReference>
<dbReference type="InterPro" id="IPR001763">
    <property type="entry name" value="Rhodanese-like_dom"/>
</dbReference>
<evidence type="ECO:0000313" key="3">
    <source>
        <dbReference type="EMBL" id="KAJ3612342.1"/>
    </source>
</evidence>
<feature type="compositionally biased region" description="Low complexity" evidence="1">
    <location>
        <begin position="20"/>
        <end position="30"/>
    </location>
</feature>
<protein>
    <recommendedName>
        <fullName evidence="2">Rhodanese domain-containing protein</fullName>
    </recommendedName>
</protein>
<dbReference type="AlphaFoldDB" id="A0A9Q0IT71"/>
<dbReference type="SUPFAM" id="SSF52821">
    <property type="entry name" value="Rhodanese/Cell cycle control phosphatase"/>
    <property type="match status" value="1"/>
</dbReference>
<dbReference type="PROSITE" id="PS50206">
    <property type="entry name" value="RHODANESE_3"/>
    <property type="match status" value="1"/>
</dbReference>
<dbReference type="Pfam" id="PF00581">
    <property type="entry name" value="Rhodanese"/>
    <property type="match status" value="1"/>
</dbReference>
<sequence>MTECPVSGARAVSRSGGYGTASSPTSTSSGVRPITAEALVALLESGLDRVLLIDSRSFVDYNASHVLEAVNVNCSKLMKRRLQQDKVHIAELLQHSANNKLELQGDQEVVVYDLRSADPAGLSSDGFLSVLLAKLERSFPSVHLLAVARVVSTLCEGWLRGGRGPRERVESPCRHDITVT</sequence>
<organism evidence="3 4">
    <name type="scientific">Muraenolepis orangiensis</name>
    <name type="common">Patagonian moray cod</name>
    <dbReference type="NCBI Taxonomy" id="630683"/>
    <lineage>
        <taxon>Eukaryota</taxon>
        <taxon>Metazoa</taxon>
        <taxon>Chordata</taxon>
        <taxon>Craniata</taxon>
        <taxon>Vertebrata</taxon>
        <taxon>Euteleostomi</taxon>
        <taxon>Actinopterygii</taxon>
        <taxon>Neopterygii</taxon>
        <taxon>Teleostei</taxon>
        <taxon>Neoteleostei</taxon>
        <taxon>Acanthomorphata</taxon>
        <taxon>Zeiogadaria</taxon>
        <taxon>Gadariae</taxon>
        <taxon>Gadiformes</taxon>
        <taxon>Muraenolepidoidei</taxon>
        <taxon>Muraenolepididae</taxon>
        <taxon>Muraenolepis</taxon>
    </lineage>
</organism>
<feature type="domain" description="Rhodanese" evidence="2">
    <location>
        <begin position="46"/>
        <end position="170"/>
    </location>
</feature>
<evidence type="ECO:0000313" key="4">
    <source>
        <dbReference type="Proteomes" id="UP001148018"/>
    </source>
</evidence>
<dbReference type="CDD" id="cd01446">
    <property type="entry name" value="DSP_MapKP"/>
    <property type="match status" value="1"/>
</dbReference>
<feature type="region of interest" description="Disordered" evidence="1">
    <location>
        <begin position="1"/>
        <end position="30"/>
    </location>
</feature>
<proteinExistence type="predicted"/>
<name>A0A9Q0IT71_9TELE</name>